<evidence type="ECO:0000313" key="2">
    <source>
        <dbReference type="EMBL" id="MFB9897632.1"/>
    </source>
</evidence>
<gene>
    <name evidence="2" type="ORF">ACFFK8_07430</name>
</gene>
<keyword evidence="1" id="KW-0472">Membrane</keyword>
<evidence type="ECO:0000256" key="1">
    <source>
        <dbReference type="SAM" id="Phobius"/>
    </source>
</evidence>
<keyword evidence="1" id="KW-0812">Transmembrane</keyword>
<dbReference type="RefSeq" id="WP_027952317.1">
    <property type="nucleotide sequence ID" value="NZ_JADU01000016.1"/>
</dbReference>
<evidence type="ECO:0000313" key="3">
    <source>
        <dbReference type="Proteomes" id="UP001589688"/>
    </source>
</evidence>
<dbReference type="Proteomes" id="UP001589688">
    <property type="component" value="Unassembled WGS sequence"/>
</dbReference>
<dbReference type="EMBL" id="JBHLZF010000002">
    <property type="protein sequence ID" value="MFB9897632.1"/>
    <property type="molecule type" value="Genomic_DNA"/>
</dbReference>
<keyword evidence="1" id="KW-1133">Transmembrane helix</keyword>
<reference evidence="2 3" key="1">
    <citation type="submission" date="2024-09" db="EMBL/GenBank/DDBJ databases">
        <authorList>
            <person name="Sun Q."/>
            <person name="Mori K."/>
        </authorList>
    </citation>
    <scope>NUCLEOTIDE SEQUENCE [LARGE SCALE GENOMIC DNA]</scope>
    <source>
        <strain evidence="2 3">ATCC 51272</strain>
    </source>
</reference>
<protein>
    <submittedName>
        <fullName evidence="2">SoxR reducing system RseC family protein</fullName>
    </submittedName>
</protein>
<keyword evidence="3" id="KW-1185">Reference proteome</keyword>
<feature type="transmembrane region" description="Helical" evidence="1">
    <location>
        <begin position="104"/>
        <end position="123"/>
    </location>
</feature>
<name>A0ABV5ZJT5_9BACT</name>
<dbReference type="Pfam" id="PF04246">
    <property type="entry name" value="RseC_MucC"/>
    <property type="match status" value="1"/>
</dbReference>
<comment type="caution">
    <text evidence="2">The sequence shown here is derived from an EMBL/GenBank/DDBJ whole genome shotgun (WGS) entry which is preliminary data.</text>
</comment>
<feature type="transmembrane region" description="Helical" evidence="1">
    <location>
        <begin position="76"/>
        <end position="98"/>
    </location>
</feature>
<organism evidence="2 3">
    <name type="scientific">Hallella seregens ATCC 51272</name>
    <dbReference type="NCBI Taxonomy" id="1336250"/>
    <lineage>
        <taxon>Bacteria</taxon>
        <taxon>Pseudomonadati</taxon>
        <taxon>Bacteroidota</taxon>
        <taxon>Bacteroidia</taxon>
        <taxon>Bacteroidales</taxon>
        <taxon>Prevotellaceae</taxon>
        <taxon>Hallella</taxon>
    </lineage>
</organism>
<accession>A0ABV5ZJT5</accession>
<proteinExistence type="predicted"/>
<sequence length="136" mass="14915">MSNKITHSGVITDIGQQRLTVRIVQTAACATCKANGHCTTSESAEKLIDVYTADTDGRRMGEQVTVSTDVRSGFRAVTWGFGFPLALMTGTLVIVMLLTGREAWAALASIGALIPYYILLYLLRHKIRSQLSFYIE</sequence>